<dbReference type="EMBL" id="JAGGNH010000009">
    <property type="protein sequence ID" value="KAJ0962996.1"/>
    <property type="molecule type" value="Genomic_DNA"/>
</dbReference>
<dbReference type="PROSITE" id="PS50811">
    <property type="entry name" value="WRKY"/>
    <property type="match status" value="1"/>
</dbReference>
<protein>
    <recommendedName>
        <fullName evidence="8">WRKY domain-containing protein</fullName>
    </recommendedName>
</protein>
<feature type="compositionally biased region" description="Polar residues" evidence="7">
    <location>
        <begin position="76"/>
        <end position="85"/>
    </location>
</feature>
<dbReference type="Proteomes" id="UP001085076">
    <property type="component" value="Miscellaneous, Linkage group lg09"/>
</dbReference>
<dbReference type="GO" id="GO:0042542">
    <property type="term" value="P:response to hydrogen peroxide"/>
    <property type="evidence" value="ECO:0007669"/>
    <property type="project" value="UniProtKB-ARBA"/>
</dbReference>
<dbReference type="InterPro" id="IPR003657">
    <property type="entry name" value="WRKY_dom"/>
</dbReference>
<comment type="subcellular location">
    <subcellularLocation>
        <location evidence="1">Nucleus</location>
    </subcellularLocation>
</comment>
<dbReference type="PANTHER" id="PTHR32096:SF146">
    <property type="entry name" value="WRKY TRANSCRIPTION FACTOR 19-RELATED"/>
    <property type="match status" value="1"/>
</dbReference>
<keyword evidence="10" id="KW-1185">Reference proteome</keyword>
<evidence type="ECO:0000313" key="10">
    <source>
        <dbReference type="Proteomes" id="UP001085076"/>
    </source>
</evidence>
<dbReference type="InterPro" id="IPR036576">
    <property type="entry name" value="WRKY_dom_sf"/>
</dbReference>
<dbReference type="GO" id="GO:0005634">
    <property type="term" value="C:nucleus"/>
    <property type="evidence" value="ECO:0007669"/>
    <property type="project" value="UniProtKB-SubCell"/>
</dbReference>
<evidence type="ECO:0000256" key="3">
    <source>
        <dbReference type="ARBA" id="ARBA00023125"/>
    </source>
</evidence>
<evidence type="ECO:0000256" key="4">
    <source>
        <dbReference type="ARBA" id="ARBA00023163"/>
    </source>
</evidence>
<dbReference type="PANTHER" id="PTHR32096">
    <property type="entry name" value="WRKY TRANSCRIPTION FACTOR 30-RELATED-RELATED"/>
    <property type="match status" value="1"/>
</dbReference>
<gene>
    <name evidence="9" type="ORF">J5N97_028118</name>
</gene>
<evidence type="ECO:0000256" key="5">
    <source>
        <dbReference type="ARBA" id="ARBA00023242"/>
    </source>
</evidence>
<dbReference type="Pfam" id="PF03106">
    <property type="entry name" value="WRKY"/>
    <property type="match status" value="1"/>
</dbReference>
<dbReference type="SMART" id="SM00774">
    <property type="entry name" value="WRKY"/>
    <property type="match status" value="1"/>
</dbReference>
<dbReference type="AlphaFoldDB" id="A0A9D5BYL2"/>
<comment type="similarity">
    <text evidence="6">Belongs to the WRKY group III family.</text>
</comment>
<feature type="region of interest" description="Disordered" evidence="7">
    <location>
        <begin position="70"/>
        <end position="110"/>
    </location>
</feature>
<dbReference type="GO" id="GO:0010150">
    <property type="term" value="P:leaf senescence"/>
    <property type="evidence" value="ECO:0007669"/>
    <property type="project" value="UniProtKB-ARBA"/>
</dbReference>
<dbReference type="GO" id="GO:0003700">
    <property type="term" value="F:DNA-binding transcription factor activity"/>
    <property type="evidence" value="ECO:0007669"/>
    <property type="project" value="InterPro"/>
</dbReference>
<dbReference type="Gene3D" id="2.20.25.80">
    <property type="entry name" value="WRKY domain"/>
    <property type="match status" value="1"/>
</dbReference>
<dbReference type="FunFam" id="2.20.25.80:FF:000009">
    <property type="entry name" value="WRKY transcription factor 53"/>
    <property type="match status" value="1"/>
</dbReference>
<dbReference type="SUPFAM" id="SSF118290">
    <property type="entry name" value="WRKY DNA-binding domain"/>
    <property type="match status" value="1"/>
</dbReference>
<reference evidence="9" key="2">
    <citation type="journal article" date="2022" name="Hortic Res">
        <title>The genome of Dioscorea zingiberensis sheds light on the biosynthesis, origin and evolution of the medicinally important diosgenin saponins.</title>
        <authorList>
            <person name="Li Y."/>
            <person name="Tan C."/>
            <person name="Li Z."/>
            <person name="Guo J."/>
            <person name="Li S."/>
            <person name="Chen X."/>
            <person name="Wang C."/>
            <person name="Dai X."/>
            <person name="Yang H."/>
            <person name="Song W."/>
            <person name="Hou L."/>
            <person name="Xu J."/>
            <person name="Tong Z."/>
            <person name="Xu A."/>
            <person name="Yuan X."/>
            <person name="Wang W."/>
            <person name="Yang Q."/>
            <person name="Chen L."/>
            <person name="Sun Z."/>
            <person name="Wang K."/>
            <person name="Pan B."/>
            <person name="Chen J."/>
            <person name="Bao Y."/>
            <person name="Liu F."/>
            <person name="Qi X."/>
            <person name="Gang D.R."/>
            <person name="Wen J."/>
            <person name="Li J."/>
        </authorList>
    </citation>
    <scope>NUCLEOTIDE SEQUENCE</scope>
    <source>
        <strain evidence="9">Dzin_1.0</strain>
    </source>
</reference>
<organism evidence="9 10">
    <name type="scientific">Dioscorea zingiberensis</name>
    <dbReference type="NCBI Taxonomy" id="325984"/>
    <lineage>
        <taxon>Eukaryota</taxon>
        <taxon>Viridiplantae</taxon>
        <taxon>Streptophyta</taxon>
        <taxon>Embryophyta</taxon>
        <taxon>Tracheophyta</taxon>
        <taxon>Spermatophyta</taxon>
        <taxon>Magnoliopsida</taxon>
        <taxon>Liliopsida</taxon>
        <taxon>Dioscoreales</taxon>
        <taxon>Dioscoreaceae</taxon>
        <taxon>Dioscorea</taxon>
    </lineage>
</organism>
<dbReference type="GO" id="GO:0010193">
    <property type="term" value="P:response to ozone"/>
    <property type="evidence" value="ECO:0007669"/>
    <property type="project" value="UniProtKB-ARBA"/>
</dbReference>
<evidence type="ECO:0000256" key="2">
    <source>
        <dbReference type="ARBA" id="ARBA00023015"/>
    </source>
</evidence>
<evidence type="ECO:0000256" key="7">
    <source>
        <dbReference type="SAM" id="MobiDB-lite"/>
    </source>
</evidence>
<keyword evidence="3" id="KW-0238">DNA-binding</keyword>
<dbReference type="GO" id="GO:0009751">
    <property type="term" value="P:response to salicylic acid"/>
    <property type="evidence" value="ECO:0007669"/>
    <property type="project" value="UniProtKB-ARBA"/>
</dbReference>
<proteinExistence type="inferred from homology"/>
<evidence type="ECO:0000313" key="9">
    <source>
        <dbReference type="EMBL" id="KAJ0962996.1"/>
    </source>
</evidence>
<dbReference type="InterPro" id="IPR044810">
    <property type="entry name" value="WRKY_plant"/>
</dbReference>
<dbReference type="GO" id="GO:0000976">
    <property type="term" value="F:transcription cis-regulatory region binding"/>
    <property type="evidence" value="ECO:0007669"/>
    <property type="project" value="TreeGrafter"/>
</dbReference>
<reference evidence="9" key="1">
    <citation type="submission" date="2021-03" db="EMBL/GenBank/DDBJ databases">
        <authorList>
            <person name="Li Z."/>
            <person name="Yang C."/>
        </authorList>
    </citation>
    <scope>NUCLEOTIDE SEQUENCE</scope>
    <source>
        <strain evidence="9">Dzin_1.0</strain>
        <tissue evidence="9">Leaf</tissue>
    </source>
</reference>
<keyword evidence="5" id="KW-0539">Nucleus</keyword>
<name>A0A9D5BYL2_9LILI</name>
<comment type="caution">
    <text evidence="9">The sequence shown here is derived from an EMBL/GenBank/DDBJ whole genome shotgun (WGS) entry which is preliminary data.</text>
</comment>
<dbReference type="OrthoDB" id="1888929at2759"/>
<evidence type="ECO:0000256" key="1">
    <source>
        <dbReference type="ARBA" id="ARBA00004123"/>
    </source>
</evidence>
<evidence type="ECO:0000256" key="6">
    <source>
        <dbReference type="ARBA" id="ARBA00060850"/>
    </source>
</evidence>
<keyword evidence="2" id="KW-0805">Transcription regulation</keyword>
<keyword evidence="4" id="KW-0804">Transcription</keyword>
<sequence>MEPSRDSLDHKRLIEVLTMAQVQTMQLKANLSEHQPSFELCKSLAQNIHFALNEAISISMAKLKEQENHLPPVCFNSPSPDSPVTGSPPSESSERKEMSKKRKTLPKWSNQVRVSPGAMMDTPLDDGYSWRKYGQKDILGAKYPRGYYRCTHRNAQGCLATKQVQRSDSDPSIFDVTYRGEHTCIHKLKPKASASQENQQDYLSLSNNLKVKIEGQDHEQASTFSFPSSQLTYLSTLDNHFMDNNYFSVSPCVNNQQTTESDFNEIISTMTSTTNSPVVDMDFMDINLFDPNNFLP</sequence>
<evidence type="ECO:0000259" key="8">
    <source>
        <dbReference type="PROSITE" id="PS50811"/>
    </source>
</evidence>
<feature type="domain" description="WRKY" evidence="8">
    <location>
        <begin position="124"/>
        <end position="182"/>
    </location>
</feature>
<accession>A0A9D5BYL2</accession>